<dbReference type="EMBL" id="CP002608">
    <property type="protein sequence ID" value="AEB41395.1"/>
    <property type="molecule type" value="Genomic_DNA"/>
</dbReference>
<dbReference type="RefSeq" id="WP_013712473.1">
    <property type="nucleotide sequence ID" value="NC_015408.1"/>
</dbReference>
<dbReference type="KEGG" id="cpm:G5S_0397"/>
<dbReference type="AlphaFoldDB" id="A0AA34RD36"/>
<reference evidence="1 2" key="1">
    <citation type="journal article" date="2011" name="J. Bacteriol.">
        <title>Genome sequence of the obligate intracellular animal pathogen Chlamydia pecorum E58.</title>
        <authorList>
            <person name="Mojica S."/>
            <person name="Huot Creasy H."/>
            <person name="Daugherty S."/>
            <person name="Read T.D."/>
            <person name="Kim T."/>
            <person name="Kaltenboeck B."/>
            <person name="Bavoil P."/>
            <person name="Myers G.S."/>
        </authorList>
    </citation>
    <scope>NUCLEOTIDE SEQUENCE [LARGE SCALE GENOMIC DNA]</scope>
    <source>
        <strain evidence="1 2">E58</strain>
    </source>
</reference>
<accession>A0AA34RD36</accession>
<organism evidence="1 2">
    <name type="scientific">Chlamydia pecorum (strain ATCC VR-628 / DSM 29919 / E58)</name>
    <name type="common">Chlamydophila pecorum</name>
    <dbReference type="NCBI Taxonomy" id="331635"/>
    <lineage>
        <taxon>Bacteria</taxon>
        <taxon>Pseudomonadati</taxon>
        <taxon>Chlamydiota</taxon>
        <taxon>Chlamydiia</taxon>
        <taxon>Chlamydiales</taxon>
        <taxon>Chlamydiaceae</taxon>
        <taxon>Chlamydia/Chlamydophila group</taxon>
        <taxon>Chlamydia</taxon>
    </lineage>
</organism>
<keyword evidence="2" id="KW-1185">Reference proteome</keyword>
<sequence>MSLTCISRAAGVSGQIARNCFSQFFTNGNNHLSRFVKTSRGLDKTAKLGKAVAEMTQGILQETGGSESAVKTAKNIVDCTKVTRDVMGLGNVVGGVIPNIIRNARKCCLLMRQSFSARAEFDPSNKELSPNALYTKSDFRLAAAKTVCDLISGTTFAVTFGGLKPTLLANKVAGNPFLSSEAKASLGTGISILMTANHAAGVVGGGLSIIRERRAYQRCLERLNQKEVGQEESGSAQEVQAMRSSYVKRLRNIILTIIEKALELVADFLKLIPWPMSAACNLACVGAITTASSSLALWKVWQSTGSSS</sequence>
<proteinExistence type="predicted"/>
<evidence type="ECO:0000313" key="2">
    <source>
        <dbReference type="Proteomes" id="UP000008305"/>
    </source>
</evidence>
<evidence type="ECO:0000313" key="1">
    <source>
        <dbReference type="EMBL" id="AEB41395.1"/>
    </source>
</evidence>
<dbReference type="Proteomes" id="UP000008305">
    <property type="component" value="Chromosome"/>
</dbReference>
<protein>
    <submittedName>
        <fullName evidence="1">Uncharacterized protein</fullName>
    </submittedName>
</protein>
<gene>
    <name evidence="1" type="ordered locus">G5S_0397</name>
</gene>
<name>A0AA34RD36_CHLPE</name>